<dbReference type="GO" id="GO:0003677">
    <property type="term" value="F:DNA binding"/>
    <property type="evidence" value="ECO:0007669"/>
    <property type="project" value="UniProtKB-KW"/>
</dbReference>
<dbReference type="SMART" id="SM00422">
    <property type="entry name" value="HTH_MERR"/>
    <property type="match status" value="1"/>
</dbReference>
<dbReference type="PANTHER" id="PTHR30204:SF15">
    <property type="entry name" value="BLL5018 PROTEIN"/>
    <property type="match status" value="1"/>
</dbReference>
<proteinExistence type="predicted"/>
<dbReference type="Gene3D" id="1.10.1660.10">
    <property type="match status" value="1"/>
</dbReference>
<dbReference type="EMBL" id="BLBC01000005">
    <property type="protein sequence ID" value="GET45486.1"/>
    <property type="molecule type" value="Genomic_DNA"/>
</dbReference>
<name>A0A5M4B8M9_9FLAO</name>
<dbReference type="AlphaFoldDB" id="A0A5M4B8M9"/>
<evidence type="ECO:0000313" key="4">
    <source>
        <dbReference type="Proteomes" id="UP000398217"/>
    </source>
</evidence>
<dbReference type="CDD" id="cd04765">
    <property type="entry name" value="HTH_MlrA-like_sg2"/>
    <property type="match status" value="1"/>
</dbReference>
<dbReference type="InterPro" id="IPR000551">
    <property type="entry name" value="MerR-type_HTH_dom"/>
</dbReference>
<protein>
    <submittedName>
        <fullName evidence="3">Transcriptional regulator</fullName>
    </submittedName>
</protein>
<dbReference type="InterPro" id="IPR009061">
    <property type="entry name" value="DNA-bd_dom_put_sf"/>
</dbReference>
<dbReference type="OrthoDB" id="9810140at2"/>
<evidence type="ECO:0000256" key="1">
    <source>
        <dbReference type="ARBA" id="ARBA00023125"/>
    </source>
</evidence>
<dbReference type="GO" id="GO:0003700">
    <property type="term" value="F:DNA-binding transcription factor activity"/>
    <property type="evidence" value="ECO:0007669"/>
    <property type="project" value="InterPro"/>
</dbReference>
<keyword evidence="4" id="KW-1185">Reference proteome</keyword>
<organism evidence="3 4">
    <name type="scientific">Capnocytophaga felis</name>
    <dbReference type="NCBI Taxonomy" id="2267611"/>
    <lineage>
        <taxon>Bacteria</taxon>
        <taxon>Pseudomonadati</taxon>
        <taxon>Bacteroidota</taxon>
        <taxon>Flavobacteriia</taxon>
        <taxon>Flavobacteriales</taxon>
        <taxon>Flavobacteriaceae</taxon>
        <taxon>Capnocytophaga</taxon>
    </lineage>
</organism>
<dbReference type="RefSeq" id="WP_155284149.1">
    <property type="nucleotide sequence ID" value="NZ_BLBC01000005.1"/>
</dbReference>
<dbReference type="SUPFAM" id="SSF46955">
    <property type="entry name" value="Putative DNA-binding domain"/>
    <property type="match status" value="1"/>
</dbReference>
<comment type="caution">
    <text evidence="3">The sequence shown here is derived from an EMBL/GenBank/DDBJ whole genome shotgun (WGS) entry which is preliminary data.</text>
</comment>
<gene>
    <name evidence="3" type="ORF">RCZ01_07880</name>
</gene>
<evidence type="ECO:0000259" key="2">
    <source>
        <dbReference type="PROSITE" id="PS50937"/>
    </source>
</evidence>
<evidence type="ECO:0000313" key="3">
    <source>
        <dbReference type="EMBL" id="GET45486.1"/>
    </source>
</evidence>
<accession>A0A5M4B8M9</accession>
<sequence length="110" mass="13087">MEINLPEKLYYTIGEVAKAFNVNTSLIRFWEKEFEMISPRKNAKGSRKFSADDVKKLQLIYHLVKEQGHTLEGARQKLQENTQKTFSNYEIVEKLERVKQMLIYLKEEMD</sequence>
<dbReference type="Proteomes" id="UP000398217">
    <property type="component" value="Unassembled WGS sequence"/>
</dbReference>
<dbReference type="PANTHER" id="PTHR30204">
    <property type="entry name" value="REDOX-CYCLING DRUG-SENSING TRANSCRIPTIONAL ACTIVATOR SOXR"/>
    <property type="match status" value="1"/>
</dbReference>
<feature type="domain" description="HTH merR-type" evidence="2">
    <location>
        <begin position="10"/>
        <end position="80"/>
    </location>
</feature>
<dbReference type="Pfam" id="PF13411">
    <property type="entry name" value="MerR_1"/>
    <property type="match status" value="1"/>
</dbReference>
<dbReference type="PROSITE" id="PS50937">
    <property type="entry name" value="HTH_MERR_2"/>
    <property type="match status" value="1"/>
</dbReference>
<reference evidence="4" key="1">
    <citation type="journal article" date="2020" name="Int. J. Syst. Evol. Microbiol.">
        <title>Capnocytophaga felis sp. nov. isolated from the feline oral cavity.</title>
        <authorList>
            <person name="Suzuki M."/>
            <person name="Umeda K."/>
            <person name="Kimura M."/>
            <person name="Imaoka K."/>
            <person name="Morikawa S."/>
            <person name="Maeda K."/>
        </authorList>
    </citation>
    <scope>NUCLEOTIDE SEQUENCE [LARGE SCALE GENOMIC DNA]</scope>
    <source>
        <strain evidence="4">KC07070</strain>
    </source>
</reference>
<dbReference type="InterPro" id="IPR047057">
    <property type="entry name" value="MerR_fam"/>
</dbReference>
<keyword evidence="1" id="KW-0238">DNA-binding</keyword>